<dbReference type="OrthoDB" id="10260596at2759"/>
<evidence type="ECO:0000256" key="1">
    <source>
        <dbReference type="ARBA" id="ARBA00009312"/>
    </source>
</evidence>
<evidence type="ECO:0000313" key="5">
    <source>
        <dbReference type="EMBL" id="KZP11329.1"/>
    </source>
</evidence>
<dbReference type="GO" id="GO:0003735">
    <property type="term" value="F:structural constituent of ribosome"/>
    <property type="evidence" value="ECO:0007669"/>
    <property type="project" value="InterPro"/>
</dbReference>
<dbReference type="PANTHER" id="PTHR11502">
    <property type="entry name" value="40S RIBOSOMAL PROTEIN S6"/>
    <property type="match status" value="1"/>
</dbReference>
<accession>A0A166A7N6</accession>
<protein>
    <submittedName>
        <fullName evidence="5">Uncharacterized protein</fullName>
    </submittedName>
</protein>
<feature type="transmembrane region" description="Helical" evidence="4">
    <location>
        <begin position="99"/>
        <end position="117"/>
    </location>
</feature>
<dbReference type="GO" id="GO:0006412">
    <property type="term" value="P:translation"/>
    <property type="evidence" value="ECO:0007669"/>
    <property type="project" value="InterPro"/>
</dbReference>
<evidence type="ECO:0000313" key="6">
    <source>
        <dbReference type="Proteomes" id="UP000076532"/>
    </source>
</evidence>
<evidence type="ECO:0000256" key="3">
    <source>
        <dbReference type="ARBA" id="ARBA00023274"/>
    </source>
</evidence>
<dbReference type="AlphaFoldDB" id="A0A166A7N6"/>
<dbReference type="EMBL" id="KV417664">
    <property type="protein sequence ID" value="KZP11329.1"/>
    <property type="molecule type" value="Genomic_DNA"/>
</dbReference>
<evidence type="ECO:0000256" key="4">
    <source>
        <dbReference type="SAM" id="Phobius"/>
    </source>
</evidence>
<comment type="similarity">
    <text evidence="1">Belongs to the eukaryotic ribosomal protein eS6 family.</text>
</comment>
<proteinExistence type="inferred from homology"/>
<dbReference type="SMART" id="SM01405">
    <property type="entry name" value="Ribosomal_S6e"/>
    <property type="match status" value="1"/>
</dbReference>
<dbReference type="InterPro" id="IPR001377">
    <property type="entry name" value="Ribosomal_eS6"/>
</dbReference>
<organism evidence="5 6">
    <name type="scientific">Athelia psychrophila</name>
    <dbReference type="NCBI Taxonomy" id="1759441"/>
    <lineage>
        <taxon>Eukaryota</taxon>
        <taxon>Fungi</taxon>
        <taxon>Dikarya</taxon>
        <taxon>Basidiomycota</taxon>
        <taxon>Agaricomycotina</taxon>
        <taxon>Agaricomycetes</taxon>
        <taxon>Agaricomycetidae</taxon>
        <taxon>Atheliales</taxon>
        <taxon>Atheliaceae</taxon>
        <taxon>Athelia</taxon>
    </lineage>
</organism>
<keyword evidence="6" id="KW-1185">Reference proteome</keyword>
<name>A0A166A7N6_9AGAM</name>
<keyword evidence="3" id="KW-0687">Ribonucleoprotein</keyword>
<dbReference type="GO" id="GO:0005840">
    <property type="term" value="C:ribosome"/>
    <property type="evidence" value="ECO:0007669"/>
    <property type="project" value="UniProtKB-KW"/>
</dbReference>
<keyword evidence="4" id="KW-0472">Membrane</keyword>
<dbReference type="Proteomes" id="UP000076532">
    <property type="component" value="Unassembled WGS sequence"/>
</dbReference>
<keyword evidence="4" id="KW-0812">Transmembrane</keyword>
<keyword evidence="2" id="KW-0689">Ribosomal protein</keyword>
<reference evidence="5 6" key="1">
    <citation type="journal article" date="2016" name="Mol. Biol. Evol.">
        <title>Comparative Genomics of Early-Diverging Mushroom-Forming Fungi Provides Insights into the Origins of Lignocellulose Decay Capabilities.</title>
        <authorList>
            <person name="Nagy L.G."/>
            <person name="Riley R."/>
            <person name="Tritt A."/>
            <person name="Adam C."/>
            <person name="Daum C."/>
            <person name="Floudas D."/>
            <person name="Sun H."/>
            <person name="Yadav J.S."/>
            <person name="Pangilinan J."/>
            <person name="Larsson K.H."/>
            <person name="Matsuura K."/>
            <person name="Barry K."/>
            <person name="Labutti K."/>
            <person name="Kuo R."/>
            <person name="Ohm R.A."/>
            <person name="Bhattacharya S.S."/>
            <person name="Shirouzu T."/>
            <person name="Yoshinaga Y."/>
            <person name="Martin F.M."/>
            <person name="Grigoriev I.V."/>
            <person name="Hibbett D.S."/>
        </authorList>
    </citation>
    <scope>NUCLEOTIDE SEQUENCE [LARGE SCALE GENOMIC DNA]</scope>
    <source>
        <strain evidence="5 6">CBS 109695</strain>
    </source>
</reference>
<evidence type="ECO:0000256" key="2">
    <source>
        <dbReference type="ARBA" id="ARBA00022980"/>
    </source>
</evidence>
<dbReference type="Pfam" id="PF01092">
    <property type="entry name" value="Ribosomal_S6e"/>
    <property type="match status" value="1"/>
</dbReference>
<keyword evidence="4" id="KW-1133">Transmembrane helix</keyword>
<dbReference type="GO" id="GO:1990904">
    <property type="term" value="C:ribonucleoprotein complex"/>
    <property type="evidence" value="ECO:0007669"/>
    <property type="project" value="UniProtKB-KW"/>
</dbReference>
<gene>
    <name evidence="5" type="ORF">FIBSPDRAFT_187287</name>
</gene>
<dbReference type="STRING" id="436010.A0A166A7N6"/>
<sequence length="194" mass="22700">MRHISARVMHESREAMPRVLRNDRDEYKGSILRITGENDEQGFPMNQGVLPYRVKFLLSDGCSCYRPRHTKIHYTTHQHQESPPCFSSRSPSFATFNNIVLFALYAVVLCMLLRAMFKPFFSSQGHPRSVVRRRIRLLARQACRAATVVQDRRGDPSHVLDQTRSSLRMLRPARMPTRCTNLARRPFIRRFRRA</sequence>